<organism evidence="2 3">
    <name type="scientific">Oryza sativa subsp. indica</name>
    <name type="common">Rice</name>
    <dbReference type="NCBI Taxonomy" id="39946"/>
    <lineage>
        <taxon>Eukaryota</taxon>
        <taxon>Viridiplantae</taxon>
        <taxon>Streptophyta</taxon>
        <taxon>Embryophyta</taxon>
        <taxon>Tracheophyta</taxon>
        <taxon>Spermatophyta</taxon>
        <taxon>Magnoliopsida</taxon>
        <taxon>Liliopsida</taxon>
        <taxon>Poales</taxon>
        <taxon>Poaceae</taxon>
        <taxon>BOP clade</taxon>
        <taxon>Oryzoideae</taxon>
        <taxon>Oryzeae</taxon>
        <taxon>Oryzinae</taxon>
        <taxon>Oryza</taxon>
        <taxon>Oryza sativa</taxon>
    </lineage>
</organism>
<accession>A2ZKN5</accession>
<sequence length="115" mass="13184">MRFHFRSPAQPQLDTAPVAAMRRPSPPRQQTSRRTAVAPISSPRQLHRHGEAPAVEEEEEEDQQQVELHFFGIFGMLHSVALSESIGRQEMAKQQQGLLWESVCRDAKFDPLYMM</sequence>
<dbReference type="HOGENOM" id="CLU_2112947_0_0_1"/>
<dbReference type="EMBL" id="CM000137">
    <property type="protein sequence ID" value="EAY83169.1"/>
    <property type="molecule type" value="Genomic_DNA"/>
</dbReference>
<proteinExistence type="predicted"/>
<evidence type="ECO:0000313" key="3">
    <source>
        <dbReference type="Proteomes" id="UP000007015"/>
    </source>
</evidence>
<keyword evidence="3" id="KW-1185">Reference proteome</keyword>
<feature type="region of interest" description="Disordered" evidence="1">
    <location>
        <begin position="1"/>
        <end position="62"/>
    </location>
</feature>
<gene>
    <name evidence="2" type="ORF">OsI_38380</name>
</gene>
<evidence type="ECO:0000313" key="2">
    <source>
        <dbReference type="EMBL" id="EAY83169.1"/>
    </source>
</evidence>
<name>A2ZKN5_ORYSI</name>
<dbReference type="Gramene" id="BGIOSGA037418-TA">
    <property type="protein sequence ID" value="BGIOSGA037418-PA"/>
    <property type="gene ID" value="BGIOSGA037418"/>
</dbReference>
<evidence type="ECO:0000256" key="1">
    <source>
        <dbReference type="SAM" id="MobiDB-lite"/>
    </source>
</evidence>
<protein>
    <submittedName>
        <fullName evidence="2">Uncharacterized protein</fullName>
    </submittedName>
</protein>
<dbReference type="AlphaFoldDB" id="A2ZKN5"/>
<dbReference type="Proteomes" id="UP000007015">
    <property type="component" value="Chromosome 12"/>
</dbReference>
<reference evidence="2 3" key="1">
    <citation type="journal article" date="2005" name="PLoS Biol.">
        <title>The genomes of Oryza sativa: a history of duplications.</title>
        <authorList>
            <person name="Yu J."/>
            <person name="Wang J."/>
            <person name="Lin W."/>
            <person name="Li S."/>
            <person name="Li H."/>
            <person name="Zhou J."/>
            <person name="Ni P."/>
            <person name="Dong W."/>
            <person name="Hu S."/>
            <person name="Zeng C."/>
            <person name="Zhang J."/>
            <person name="Zhang Y."/>
            <person name="Li R."/>
            <person name="Xu Z."/>
            <person name="Li S."/>
            <person name="Li X."/>
            <person name="Zheng H."/>
            <person name="Cong L."/>
            <person name="Lin L."/>
            <person name="Yin J."/>
            <person name="Geng J."/>
            <person name="Li G."/>
            <person name="Shi J."/>
            <person name="Liu J."/>
            <person name="Lv H."/>
            <person name="Li J."/>
            <person name="Wang J."/>
            <person name="Deng Y."/>
            <person name="Ran L."/>
            <person name="Shi X."/>
            <person name="Wang X."/>
            <person name="Wu Q."/>
            <person name="Li C."/>
            <person name="Ren X."/>
            <person name="Wang J."/>
            <person name="Wang X."/>
            <person name="Li D."/>
            <person name="Liu D."/>
            <person name="Zhang X."/>
            <person name="Ji Z."/>
            <person name="Zhao W."/>
            <person name="Sun Y."/>
            <person name="Zhang Z."/>
            <person name="Bao J."/>
            <person name="Han Y."/>
            <person name="Dong L."/>
            <person name="Ji J."/>
            <person name="Chen P."/>
            <person name="Wu S."/>
            <person name="Liu J."/>
            <person name="Xiao Y."/>
            <person name="Bu D."/>
            <person name="Tan J."/>
            <person name="Yang L."/>
            <person name="Ye C."/>
            <person name="Zhang J."/>
            <person name="Xu J."/>
            <person name="Zhou Y."/>
            <person name="Yu Y."/>
            <person name="Zhang B."/>
            <person name="Zhuang S."/>
            <person name="Wei H."/>
            <person name="Liu B."/>
            <person name="Lei M."/>
            <person name="Yu H."/>
            <person name="Li Y."/>
            <person name="Xu H."/>
            <person name="Wei S."/>
            <person name="He X."/>
            <person name="Fang L."/>
            <person name="Zhang Z."/>
            <person name="Zhang Y."/>
            <person name="Huang X."/>
            <person name="Su Z."/>
            <person name="Tong W."/>
            <person name="Li J."/>
            <person name="Tong Z."/>
            <person name="Li S."/>
            <person name="Ye J."/>
            <person name="Wang L."/>
            <person name="Fang L."/>
            <person name="Lei T."/>
            <person name="Chen C."/>
            <person name="Chen H."/>
            <person name="Xu Z."/>
            <person name="Li H."/>
            <person name="Huang H."/>
            <person name="Zhang F."/>
            <person name="Xu H."/>
            <person name="Li N."/>
            <person name="Zhao C."/>
            <person name="Li S."/>
            <person name="Dong L."/>
            <person name="Huang Y."/>
            <person name="Li L."/>
            <person name="Xi Y."/>
            <person name="Qi Q."/>
            <person name="Li W."/>
            <person name="Zhang B."/>
            <person name="Hu W."/>
            <person name="Zhang Y."/>
            <person name="Tian X."/>
            <person name="Jiao Y."/>
            <person name="Liang X."/>
            <person name="Jin J."/>
            <person name="Gao L."/>
            <person name="Zheng W."/>
            <person name="Hao B."/>
            <person name="Liu S."/>
            <person name="Wang W."/>
            <person name="Yuan L."/>
            <person name="Cao M."/>
            <person name="McDermott J."/>
            <person name="Samudrala R."/>
            <person name="Wang J."/>
            <person name="Wong G.K."/>
            <person name="Yang H."/>
        </authorList>
    </citation>
    <scope>NUCLEOTIDE SEQUENCE [LARGE SCALE GENOMIC DNA]</scope>
    <source>
        <strain evidence="3">cv. 93-11</strain>
    </source>
</reference>